<reference evidence="12 13" key="1">
    <citation type="journal article" date="2021" name="Cell">
        <title>Tracing the genetic footprints of vertebrate landing in non-teleost ray-finned fishes.</title>
        <authorList>
            <person name="Bi X."/>
            <person name="Wang K."/>
            <person name="Yang L."/>
            <person name="Pan H."/>
            <person name="Jiang H."/>
            <person name="Wei Q."/>
            <person name="Fang M."/>
            <person name="Yu H."/>
            <person name="Zhu C."/>
            <person name="Cai Y."/>
            <person name="He Y."/>
            <person name="Gan X."/>
            <person name="Zeng H."/>
            <person name="Yu D."/>
            <person name="Zhu Y."/>
            <person name="Jiang H."/>
            <person name="Qiu Q."/>
            <person name="Yang H."/>
            <person name="Zhang Y.E."/>
            <person name="Wang W."/>
            <person name="Zhu M."/>
            <person name="He S."/>
            <person name="Zhang G."/>
        </authorList>
    </citation>
    <scope>NUCLEOTIDE SEQUENCE [LARGE SCALE GENOMIC DNA]</scope>
    <source>
        <strain evidence="12">Bchr_013</strain>
    </source>
</reference>
<dbReference type="InterPro" id="IPR003879">
    <property type="entry name" value="Butyrophylin_SPRY"/>
</dbReference>
<feature type="non-terminal residue" evidence="12">
    <location>
        <position position="563"/>
    </location>
</feature>
<evidence type="ECO:0000313" key="12">
    <source>
        <dbReference type="EMBL" id="KAG2464464.1"/>
    </source>
</evidence>
<dbReference type="InterPro" id="IPR001841">
    <property type="entry name" value="Znf_RING"/>
</dbReference>
<dbReference type="PROSITE" id="PS50188">
    <property type="entry name" value="B302_SPRY"/>
    <property type="match status" value="1"/>
</dbReference>
<accession>A0A8X7XB98</accession>
<evidence type="ECO:0000313" key="13">
    <source>
        <dbReference type="Proteomes" id="UP000886611"/>
    </source>
</evidence>
<feature type="region of interest" description="Disordered" evidence="8">
    <location>
        <begin position="210"/>
        <end position="231"/>
    </location>
</feature>
<dbReference type="SMART" id="SM00336">
    <property type="entry name" value="BBOX"/>
    <property type="match status" value="1"/>
</dbReference>
<evidence type="ECO:0000256" key="1">
    <source>
        <dbReference type="ARBA" id="ARBA00022588"/>
    </source>
</evidence>
<dbReference type="InterPro" id="IPR058030">
    <property type="entry name" value="TRIM8/14/16/25/29/45/65_CC"/>
</dbReference>
<dbReference type="InterPro" id="IPR043136">
    <property type="entry name" value="B30.2/SPRY_sf"/>
</dbReference>
<dbReference type="GO" id="GO:0005737">
    <property type="term" value="C:cytoplasm"/>
    <property type="evidence" value="ECO:0007669"/>
    <property type="project" value="UniProtKB-ARBA"/>
</dbReference>
<feature type="domain" description="B box-type" evidence="10">
    <location>
        <begin position="174"/>
        <end position="214"/>
    </location>
</feature>
<dbReference type="CDD" id="cd19769">
    <property type="entry name" value="Bbox2_TRIM16-like"/>
    <property type="match status" value="1"/>
</dbReference>
<keyword evidence="5" id="KW-0391">Immunity</keyword>
<proteinExistence type="predicted"/>
<evidence type="ECO:0000259" key="11">
    <source>
        <dbReference type="PROSITE" id="PS50188"/>
    </source>
</evidence>
<dbReference type="SMART" id="SM00449">
    <property type="entry name" value="SPRY"/>
    <property type="match status" value="1"/>
</dbReference>
<evidence type="ECO:0000256" key="7">
    <source>
        <dbReference type="SAM" id="Coils"/>
    </source>
</evidence>
<evidence type="ECO:0000256" key="2">
    <source>
        <dbReference type="ARBA" id="ARBA00022723"/>
    </source>
</evidence>
<evidence type="ECO:0000256" key="6">
    <source>
        <dbReference type="PROSITE-ProRule" id="PRU00024"/>
    </source>
</evidence>
<protein>
    <submittedName>
        <fullName evidence="12">TRI16 protein</fullName>
    </submittedName>
</protein>
<dbReference type="InterPro" id="IPR000315">
    <property type="entry name" value="Znf_B-box"/>
</dbReference>
<dbReference type="SUPFAM" id="SSF57845">
    <property type="entry name" value="B-box zinc-binding domain"/>
    <property type="match status" value="1"/>
</dbReference>
<dbReference type="InterPro" id="IPR017907">
    <property type="entry name" value="Znf_RING_CS"/>
</dbReference>
<dbReference type="CDD" id="cd16040">
    <property type="entry name" value="SPRY_PRY_SNTX"/>
    <property type="match status" value="1"/>
</dbReference>
<dbReference type="SMART" id="SM00184">
    <property type="entry name" value="RING"/>
    <property type="match status" value="1"/>
</dbReference>
<dbReference type="SUPFAM" id="SSF57850">
    <property type="entry name" value="RING/U-box"/>
    <property type="match status" value="1"/>
</dbReference>
<keyword evidence="7" id="KW-0175">Coiled coil</keyword>
<dbReference type="Gene3D" id="2.60.120.920">
    <property type="match status" value="1"/>
</dbReference>
<dbReference type="Gene3D" id="3.30.40.10">
    <property type="entry name" value="Zinc/RING finger domain, C3HC4 (zinc finger)"/>
    <property type="match status" value="1"/>
</dbReference>
<dbReference type="GO" id="GO:0045087">
    <property type="term" value="P:innate immune response"/>
    <property type="evidence" value="ECO:0007669"/>
    <property type="project" value="UniProtKB-KW"/>
</dbReference>
<dbReference type="Gene3D" id="4.10.830.40">
    <property type="match status" value="1"/>
</dbReference>
<evidence type="ECO:0000259" key="9">
    <source>
        <dbReference type="PROSITE" id="PS50089"/>
    </source>
</evidence>
<dbReference type="Gene3D" id="3.30.160.60">
    <property type="entry name" value="Classic Zinc Finger"/>
    <property type="match status" value="1"/>
</dbReference>
<dbReference type="InterPro" id="IPR013083">
    <property type="entry name" value="Znf_RING/FYVE/PHD"/>
</dbReference>
<dbReference type="PRINTS" id="PR01407">
    <property type="entry name" value="BUTYPHLNCDUF"/>
</dbReference>
<dbReference type="Pfam" id="PF00643">
    <property type="entry name" value="zf-B_box"/>
    <property type="match status" value="1"/>
</dbReference>
<sequence length="563" mass="64360">MKRLSVSILQKHRSLVTVCHSGSPFTMAAARPLLSADQFTCSVCLEVLKKPVTIPCGHNYCLDCINDYWDQSDTMGVNICPQCRRSFNVRPELNRNTVLAEIIEKLNEMQSDVALSQSYAGPDDVPCDVCPGRKWRAVKTCLTCMASYCESHLQPHREFEALKKHKLGEPTGNLEEKICQKHLRVLEIFCRTDETCVCLLCVATEHKSHDTVTPEEERAGRQSQLDKEKKRLRKRIQETEKRLAEIKESVVKIQRSAQKELQDHEDTFNFLTQIIETLRSKVTETVRDHEWKEVRKAEELMEQLENEIKELKKTSAELAQLSHTDDHIHFLKKFPSLCVPMSDGVSPKLTANSDFLPETLKKDLSELQRHLQEMSGWEFVKSRQTDSCHLSMDPNTAHRRLQLTEWGAKVTCSETLTPYPDHPDRFDWWTQVLCKQPLSGSRFYWEIEWSGDGAEVGVAYKGISRKGKGKDCGLGSNDKSWSLLCSDSSWQNKKEKAEGHPPLSHRIGVYLDCPAGSLSIYRVSDTMSLLLRYRSTFTEPLYPGFRVRPNSSVKICPLDPSDQ</sequence>
<dbReference type="PROSITE" id="PS50089">
    <property type="entry name" value="ZF_RING_2"/>
    <property type="match status" value="1"/>
</dbReference>
<dbReference type="InterPro" id="IPR051051">
    <property type="entry name" value="E3_ubiq-ligase_TRIM/RNF"/>
</dbReference>
<dbReference type="InterPro" id="IPR001870">
    <property type="entry name" value="B30.2/SPRY"/>
</dbReference>
<feature type="non-terminal residue" evidence="12">
    <location>
        <position position="1"/>
    </location>
</feature>
<dbReference type="PROSITE" id="PS00518">
    <property type="entry name" value="ZF_RING_1"/>
    <property type="match status" value="1"/>
</dbReference>
<dbReference type="Pfam" id="PF13765">
    <property type="entry name" value="PRY"/>
    <property type="match status" value="1"/>
</dbReference>
<keyword evidence="4" id="KW-0862">Zinc</keyword>
<dbReference type="GO" id="GO:0008270">
    <property type="term" value="F:zinc ion binding"/>
    <property type="evidence" value="ECO:0007669"/>
    <property type="project" value="UniProtKB-KW"/>
</dbReference>
<evidence type="ECO:0000259" key="10">
    <source>
        <dbReference type="PROSITE" id="PS50119"/>
    </source>
</evidence>
<keyword evidence="3 6" id="KW-0863">Zinc-finger</keyword>
<evidence type="ECO:0000256" key="8">
    <source>
        <dbReference type="SAM" id="MobiDB-lite"/>
    </source>
</evidence>
<keyword evidence="2" id="KW-0479">Metal-binding</keyword>
<evidence type="ECO:0000256" key="5">
    <source>
        <dbReference type="ARBA" id="ARBA00022859"/>
    </source>
</evidence>
<dbReference type="Pfam" id="PF15227">
    <property type="entry name" value="zf-C3HC4_4"/>
    <property type="match status" value="1"/>
</dbReference>
<keyword evidence="13" id="KW-1185">Reference proteome</keyword>
<dbReference type="EMBL" id="JAATIS010003638">
    <property type="protein sequence ID" value="KAG2464464.1"/>
    <property type="molecule type" value="Genomic_DNA"/>
</dbReference>
<dbReference type="Pfam" id="PF00622">
    <property type="entry name" value="SPRY"/>
    <property type="match status" value="1"/>
</dbReference>
<dbReference type="SUPFAM" id="SSF49899">
    <property type="entry name" value="Concanavalin A-like lectins/glucanases"/>
    <property type="match status" value="1"/>
</dbReference>
<evidence type="ECO:0000256" key="3">
    <source>
        <dbReference type="ARBA" id="ARBA00022771"/>
    </source>
</evidence>
<feature type="domain" description="RING-type" evidence="9">
    <location>
        <begin position="41"/>
        <end position="84"/>
    </location>
</feature>
<dbReference type="AlphaFoldDB" id="A0A8X7XB98"/>
<dbReference type="InterPro" id="IPR006574">
    <property type="entry name" value="PRY"/>
</dbReference>
<dbReference type="Pfam" id="PF25600">
    <property type="entry name" value="TRIM_CC"/>
    <property type="match status" value="1"/>
</dbReference>
<feature type="coiled-coil region" evidence="7">
    <location>
        <begin position="287"/>
        <end position="324"/>
    </location>
</feature>
<dbReference type="InterPro" id="IPR013320">
    <property type="entry name" value="ConA-like_dom_sf"/>
</dbReference>
<dbReference type="PANTHER" id="PTHR25465:SF5">
    <property type="entry name" value="E3 UBIQUITIN_ISG15 LIGASE TRIM25-RELATED"/>
    <property type="match status" value="1"/>
</dbReference>
<gene>
    <name evidence="12" type="primary">Trim16_37</name>
    <name evidence="12" type="ORF">GTO96_0002200</name>
</gene>
<keyword evidence="1" id="KW-0399">Innate immunity</keyword>
<name>A0A8X7XB98_POLSE</name>
<dbReference type="PANTHER" id="PTHR25465">
    <property type="entry name" value="B-BOX DOMAIN CONTAINING"/>
    <property type="match status" value="1"/>
</dbReference>
<dbReference type="PROSITE" id="PS50119">
    <property type="entry name" value="ZF_BBOX"/>
    <property type="match status" value="1"/>
</dbReference>
<dbReference type="SMART" id="SM00589">
    <property type="entry name" value="PRY"/>
    <property type="match status" value="1"/>
</dbReference>
<organism evidence="12 13">
    <name type="scientific">Polypterus senegalus</name>
    <name type="common">Senegal bichir</name>
    <dbReference type="NCBI Taxonomy" id="55291"/>
    <lineage>
        <taxon>Eukaryota</taxon>
        <taxon>Metazoa</taxon>
        <taxon>Chordata</taxon>
        <taxon>Craniata</taxon>
        <taxon>Vertebrata</taxon>
        <taxon>Euteleostomi</taxon>
        <taxon>Actinopterygii</taxon>
        <taxon>Polypteriformes</taxon>
        <taxon>Polypteridae</taxon>
        <taxon>Polypterus</taxon>
    </lineage>
</organism>
<feature type="domain" description="B30.2/SPRY" evidence="11">
    <location>
        <begin position="370"/>
        <end position="562"/>
    </location>
</feature>
<evidence type="ECO:0000256" key="4">
    <source>
        <dbReference type="ARBA" id="ARBA00022833"/>
    </source>
</evidence>
<dbReference type="Proteomes" id="UP000886611">
    <property type="component" value="Unassembled WGS sequence"/>
</dbReference>
<dbReference type="InterPro" id="IPR003877">
    <property type="entry name" value="SPRY_dom"/>
</dbReference>
<comment type="caution">
    <text evidence="12">The sequence shown here is derived from an EMBL/GenBank/DDBJ whole genome shotgun (WGS) entry which is preliminary data.</text>
</comment>